<protein>
    <submittedName>
        <fullName evidence="9">Uncharacterized protein</fullName>
    </submittedName>
</protein>
<dbReference type="InterPro" id="IPR052159">
    <property type="entry name" value="Competence_DNA_uptake"/>
</dbReference>
<evidence type="ECO:0000313" key="10">
    <source>
        <dbReference type="Proteomes" id="UP000231152"/>
    </source>
</evidence>
<keyword evidence="4 6" id="KW-1133">Transmembrane helix</keyword>
<feature type="transmembrane region" description="Helical" evidence="6">
    <location>
        <begin position="343"/>
        <end position="362"/>
    </location>
</feature>
<accession>A0A2M8LF66</accession>
<evidence type="ECO:0000313" key="9">
    <source>
        <dbReference type="EMBL" id="PJE76087.1"/>
    </source>
</evidence>
<dbReference type="PANTHER" id="PTHR30619:SF7">
    <property type="entry name" value="BETA-LACTAMASE DOMAIN PROTEIN"/>
    <property type="match status" value="1"/>
</dbReference>
<keyword evidence="3 6" id="KW-0812">Transmembrane</keyword>
<reference evidence="9 10" key="1">
    <citation type="submission" date="2017-09" db="EMBL/GenBank/DDBJ databases">
        <title>Depth-based differentiation of microbial function through sediment-hosted aquifers and enrichment of novel symbionts in the deep terrestrial subsurface.</title>
        <authorList>
            <person name="Probst A.J."/>
            <person name="Ladd B."/>
            <person name="Jarett J.K."/>
            <person name="Geller-Mcgrath D.E."/>
            <person name="Sieber C.M."/>
            <person name="Emerson J.B."/>
            <person name="Anantharaman K."/>
            <person name="Thomas B.C."/>
            <person name="Malmstrom R."/>
            <person name="Stieglmeier M."/>
            <person name="Klingl A."/>
            <person name="Woyke T."/>
            <person name="Ryan C.M."/>
            <person name="Banfield J.F."/>
        </authorList>
    </citation>
    <scope>NUCLEOTIDE SEQUENCE [LARGE SCALE GENOMIC DNA]</scope>
    <source>
        <strain evidence="9">CG10_big_fil_rev_8_21_14_0_10_48_11</strain>
    </source>
</reference>
<keyword evidence="5 6" id="KW-0472">Membrane</keyword>
<evidence type="ECO:0000256" key="5">
    <source>
        <dbReference type="ARBA" id="ARBA00023136"/>
    </source>
</evidence>
<dbReference type="InterPro" id="IPR004477">
    <property type="entry name" value="ComEC_N"/>
</dbReference>
<dbReference type="Pfam" id="PF13567">
    <property type="entry name" value="DUF4131"/>
    <property type="match status" value="1"/>
</dbReference>
<evidence type="ECO:0000256" key="3">
    <source>
        <dbReference type="ARBA" id="ARBA00022692"/>
    </source>
</evidence>
<feature type="transmembrane region" description="Helical" evidence="6">
    <location>
        <begin position="465"/>
        <end position="485"/>
    </location>
</feature>
<dbReference type="InterPro" id="IPR025405">
    <property type="entry name" value="DUF4131"/>
</dbReference>
<dbReference type="PANTHER" id="PTHR30619">
    <property type="entry name" value="DNA INTERNALIZATION/COMPETENCE PROTEIN COMEC/REC2"/>
    <property type="match status" value="1"/>
</dbReference>
<evidence type="ECO:0000259" key="7">
    <source>
        <dbReference type="Pfam" id="PF03772"/>
    </source>
</evidence>
<evidence type="ECO:0000256" key="4">
    <source>
        <dbReference type="ARBA" id="ARBA00022989"/>
    </source>
</evidence>
<dbReference type="Proteomes" id="UP000231152">
    <property type="component" value="Unassembled WGS sequence"/>
</dbReference>
<dbReference type="PROSITE" id="PS51257">
    <property type="entry name" value="PROKAR_LIPOPROTEIN"/>
    <property type="match status" value="1"/>
</dbReference>
<evidence type="ECO:0000256" key="1">
    <source>
        <dbReference type="ARBA" id="ARBA00004651"/>
    </source>
</evidence>
<dbReference type="AlphaFoldDB" id="A0A2M8LF66"/>
<feature type="transmembrane region" description="Helical" evidence="6">
    <location>
        <begin position="374"/>
        <end position="394"/>
    </location>
</feature>
<dbReference type="GO" id="GO:0005886">
    <property type="term" value="C:plasma membrane"/>
    <property type="evidence" value="ECO:0007669"/>
    <property type="project" value="UniProtKB-SubCell"/>
</dbReference>
<dbReference type="EMBL" id="PFET01000005">
    <property type="protein sequence ID" value="PJE76087.1"/>
    <property type="molecule type" value="Genomic_DNA"/>
</dbReference>
<feature type="transmembrane region" description="Helical" evidence="6">
    <location>
        <begin position="274"/>
        <end position="307"/>
    </location>
</feature>
<name>A0A2M8LF66_9BACT</name>
<organism evidence="9 10">
    <name type="scientific">Candidatus Uhrbacteria bacterium CG10_big_fil_rev_8_21_14_0_10_48_11</name>
    <dbReference type="NCBI Taxonomy" id="1975037"/>
    <lineage>
        <taxon>Bacteria</taxon>
        <taxon>Candidatus Uhriibacteriota</taxon>
    </lineage>
</organism>
<evidence type="ECO:0000259" key="8">
    <source>
        <dbReference type="Pfam" id="PF13567"/>
    </source>
</evidence>
<dbReference type="NCBIfam" id="TIGR00360">
    <property type="entry name" value="ComEC_N-term"/>
    <property type="match status" value="1"/>
</dbReference>
<comment type="caution">
    <text evidence="9">The sequence shown here is derived from an EMBL/GenBank/DDBJ whole genome shotgun (WGS) entry which is preliminary data.</text>
</comment>
<feature type="transmembrane region" description="Helical" evidence="6">
    <location>
        <begin position="43"/>
        <end position="59"/>
    </location>
</feature>
<feature type="transmembrane region" description="Helical" evidence="6">
    <location>
        <begin position="406"/>
        <end position="429"/>
    </location>
</feature>
<comment type="subcellular location">
    <subcellularLocation>
        <location evidence="1">Cell membrane</location>
        <topology evidence="1">Multi-pass membrane protein</topology>
    </subcellularLocation>
</comment>
<proteinExistence type="predicted"/>
<feature type="transmembrane region" description="Helical" evidence="6">
    <location>
        <begin position="65"/>
        <end position="82"/>
    </location>
</feature>
<keyword evidence="2" id="KW-1003">Cell membrane</keyword>
<feature type="domain" description="ComEC/Rec2-related protein" evidence="7">
    <location>
        <begin position="220"/>
        <end position="484"/>
    </location>
</feature>
<evidence type="ECO:0000256" key="2">
    <source>
        <dbReference type="ARBA" id="ARBA00022475"/>
    </source>
</evidence>
<gene>
    <name evidence="9" type="ORF">COV04_00970</name>
</gene>
<feature type="transmembrane region" description="Helical" evidence="6">
    <location>
        <begin position="19"/>
        <end position="38"/>
    </location>
</feature>
<evidence type="ECO:0000256" key="6">
    <source>
        <dbReference type="SAM" id="Phobius"/>
    </source>
</evidence>
<feature type="transmembrane region" description="Helical" evidence="6">
    <location>
        <begin position="242"/>
        <end position="268"/>
    </location>
</feature>
<feature type="domain" description="DUF4131" evidence="8">
    <location>
        <begin position="45"/>
        <end position="161"/>
    </location>
</feature>
<sequence>MWRWWESALTAGVSPSWTFFYACLAFLIGSTIGLFVYLPLYGMYAVLWVLAICFIFTIYRLPFPAAIFAITFALLLGGFRASQSEAFRKSDPFFAYVGRTVSLTGSVPRVPEVQGSTTRFTVMVEDSNASESLVGHSISVVVKGNLALVVGDNVELRCRISINTFGVSTGDPECAFPTSVTINSSSSLSLAGGLERVRSRFVSAIRSTFSPDAGGLVSGLLIGGTGALSTVWKQALITTGTIHLVALSGFNISIIAAFLTLLLQLLYLPRRWHLFVIGIMLSLFVVMVGAHASIIRAAIMGMLVVFARSLGRRSSPGNALALSAVVMVAITPRLILYDVGFQLSFLATIGIIYLYPPLDRLLRKVPDFLKLKEALLMSLAAEFAVFPLLLYWFGTLSIISPLVNMLVVPFIPFIMLFGFVGSMTSLVSLPLGRVLGLPAEAGVRFVLFVIGKGGILPWGSVAFVFPLPALIVSYLCFVGLFIYLVPSARRSTFFLSSRVG</sequence>
<dbReference type="Pfam" id="PF03772">
    <property type="entry name" value="Competence"/>
    <property type="match status" value="1"/>
</dbReference>